<dbReference type="EMBL" id="LNTB01000001">
    <property type="protein sequence ID" value="KSW12656.1"/>
    <property type="molecule type" value="Genomic_DNA"/>
</dbReference>
<dbReference type="InterPro" id="IPR052513">
    <property type="entry name" value="Thioester_dehydratase-like"/>
</dbReference>
<dbReference type="Pfam" id="PF12172">
    <property type="entry name" value="zf-ChsH2"/>
    <property type="match status" value="1"/>
</dbReference>
<gene>
    <name evidence="3" type="ORF">CF15_01760</name>
</gene>
<dbReference type="SUPFAM" id="SSF50249">
    <property type="entry name" value="Nucleic acid-binding proteins"/>
    <property type="match status" value="1"/>
</dbReference>
<dbReference type="Pfam" id="PF01796">
    <property type="entry name" value="OB_ChsH2_C"/>
    <property type="match status" value="1"/>
</dbReference>
<feature type="domain" description="ChsH2 C-terminal OB-fold" evidence="1">
    <location>
        <begin position="47"/>
        <end position="111"/>
    </location>
</feature>
<dbReference type="InterPro" id="IPR022002">
    <property type="entry name" value="ChsH2_Znr"/>
</dbReference>
<evidence type="ECO:0000313" key="3">
    <source>
        <dbReference type="EMBL" id="KSW12656.1"/>
    </source>
</evidence>
<protein>
    <submittedName>
        <fullName evidence="3">Transcriptional regulator</fullName>
    </submittedName>
</protein>
<sequence length="142" mass="16389">MRISPARVWRERIPRYRLAGRQCRRCGRRHYPPRPACPYCGSRELEEVELPRTGVVETYAVIYTVMDGFRDRAPHPVAVVRLDDGTRVLAPLTDVEPGEIRTGMRVEAVLRRIRRDGEHGLIAYGIAFRPALREPRTRRSQG</sequence>
<dbReference type="STRING" id="2309.CF15_01760"/>
<dbReference type="Proteomes" id="UP000053352">
    <property type="component" value="Unassembled WGS sequence"/>
</dbReference>
<evidence type="ECO:0000259" key="1">
    <source>
        <dbReference type="Pfam" id="PF01796"/>
    </source>
</evidence>
<dbReference type="AlphaFoldDB" id="A0A0V8RX67"/>
<dbReference type="PANTHER" id="PTHR34075:SF5">
    <property type="entry name" value="BLR3430 PROTEIN"/>
    <property type="match status" value="1"/>
</dbReference>
<keyword evidence="4" id="KW-1185">Reference proteome</keyword>
<accession>A0A0V8RX67</accession>
<feature type="domain" description="ChsH2 rubredoxin-like zinc ribbon" evidence="2">
    <location>
        <begin position="11"/>
        <end position="46"/>
    </location>
</feature>
<dbReference type="InterPro" id="IPR012340">
    <property type="entry name" value="NA-bd_OB-fold"/>
</dbReference>
<dbReference type="InterPro" id="IPR002878">
    <property type="entry name" value="ChsH2_C"/>
</dbReference>
<proteinExistence type="predicted"/>
<comment type="caution">
    <text evidence="3">The sequence shown here is derived from an EMBL/GenBank/DDBJ whole genome shotgun (WGS) entry which is preliminary data.</text>
</comment>
<evidence type="ECO:0000313" key="4">
    <source>
        <dbReference type="Proteomes" id="UP000053352"/>
    </source>
</evidence>
<dbReference type="PANTHER" id="PTHR34075">
    <property type="entry name" value="BLR3430 PROTEIN"/>
    <property type="match status" value="1"/>
</dbReference>
<dbReference type="Gene3D" id="6.10.30.10">
    <property type="match status" value="1"/>
</dbReference>
<name>A0A0V8RX67_PYROC</name>
<reference evidence="3 4" key="1">
    <citation type="submission" date="2015-11" db="EMBL/GenBank/DDBJ databases">
        <title>Genome sequence of Pyrodictium occultum PL-19, a marine hyperthermophilic archaeon isolated from Volcano, Italy.</title>
        <authorList>
            <person name="Utturkar S."/>
            <person name="Huber H."/>
            <person name="Leptihn S."/>
            <person name="Brown S."/>
            <person name="Stetter K.O."/>
            <person name="Podar M."/>
        </authorList>
    </citation>
    <scope>NUCLEOTIDE SEQUENCE [LARGE SCALE GENOMIC DNA]</scope>
    <source>
        <strain evidence="3 4">PL-19</strain>
    </source>
</reference>
<organism evidence="3 4">
    <name type="scientific">Pyrodictium occultum</name>
    <dbReference type="NCBI Taxonomy" id="2309"/>
    <lineage>
        <taxon>Archaea</taxon>
        <taxon>Thermoproteota</taxon>
        <taxon>Thermoprotei</taxon>
        <taxon>Desulfurococcales</taxon>
        <taxon>Pyrodictiaceae</taxon>
        <taxon>Pyrodictium</taxon>
    </lineage>
</organism>
<evidence type="ECO:0000259" key="2">
    <source>
        <dbReference type="Pfam" id="PF12172"/>
    </source>
</evidence>